<feature type="transmembrane region" description="Helical" evidence="1">
    <location>
        <begin position="58"/>
        <end position="76"/>
    </location>
</feature>
<proteinExistence type="predicted"/>
<protein>
    <submittedName>
        <fullName evidence="2">Uncharacterized protein</fullName>
    </submittedName>
</protein>
<dbReference type="HOGENOM" id="CLU_1883860_0_0_10"/>
<accession>L1NBP9</accession>
<keyword evidence="1" id="KW-1133">Transmembrane helix</keyword>
<keyword evidence="1" id="KW-0472">Membrane</keyword>
<reference evidence="2 3" key="1">
    <citation type="submission" date="2012-05" db="EMBL/GenBank/DDBJ databases">
        <authorList>
            <person name="Weinstock G."/>
            <person name="Sodergren E."/>
            <person name="Lobos E.A."/>
            <person name="Fulton L."/>
            <person name="Fulton R."/>
            <person name="Courtney L."/>
            <person name="Fronick C."/>
            <person name="O'Laughlin M."/>
            <person name="Godfrey J."/>
            <person name="Wilson R.M."/>
            <person name="Miner T."/>
            <person name="Farmer C."/>
            <person name="Delehaunty K."/>
            <person name="Cordes M."/>
            <person name="Minx P."/>
            <person name="Tomlinson C."/>
            <person name="Chen J."/>
            <person name="Wollam A."/>
            <person name="Pepin K.H."/>
            <person name="Bhonagiri V."/>
            <person name="Zhang X."/>
            <person name="Suruliraj S."/>
            <person name="Warren W."/>
            <person name="Mitreva M."/>
            <person name="Mardis E.R."/>
            <person name="Wilson R.K."/>
        </authorList>
    </citation>
    <scope>NUCLEOTIDE SEQUENCE [LARGE SCALE GENOMIC DNA]</scope>
    <source>
        <strain evidence="2 3">F0037</strain>
    </source>
</reference>
<organism evidence="2 3">
    <name type="scientific">Porphyromonas catoniae F0037</name>
    <dbReference type="NCBI Taxonomy" id="1127696"/>
    <lineage>
        <taxon>Bacteria</taxon>
        <taxon>Pseudomonadati</taxon>
        <taxon>Bacteroidota</taxon>
        <taxon>Bacteroidia</taxon>
        <taxon>Bacteroidales</taxon>
        <taxon>Porphyromonadaceae</taxon>
        <taxon>Porphyromonas</taxon>
    </lineage>
</organism>
<dbReference type="AlphaFoldDB" id="L1NBP9"/>
<dbReference type="Proteomes" id="UP000010408">
    <property type="component" value="Unassembled WGS sequence"/>
</dbReference>
<dbReference type="EMBL" id="AMEQ01000037">
    <property type="protein sequence ID" value="EKY00637.1"/>
    <property type="molecule type" value="Genomic_DNA"/>
</dbReference>
<evidence type="ECO:0000313" key="2">
    <source>
        <dbReference type="EMBL" id="EKY00637.1"/>
    </source>
</evidence>
<name>L1NBP9_9PORP</name>
<comment type="caution">
    <text evidence="2">The sequence shown here is derived from an EMBL/GenBank/DDBJ whole genome shotgun (WGS) entry which is preliminary data.</text>
</comment>
<evidence type="ECO:0000256" key="1">
    <source>
        <dbReference type="SAM" id="Phobius"/>
    </source>
</evidence>
<sequence>MDKQTKLPTPEESRQHYSVPEGYFDALEERILARLPETPQEDTPEQTRPSLWIRVRPIVYLAAVFVSMNLIFRAFYNPAHKGGTQQVATTTTEVQDEDYSAYYAEYGGQVAAYDADKSLFLGEAGFASTSYSSYY</sequence>
<dbReference type="PATRIC" id="fig|1127696.3.peg.1240"/>
<evidence type="ECO:0000313" key="3">
    <source>
        <dbReference type="Proteomes" id="UP000010408"/>
    </source>
</evidence>
<gene>
    <name evidence="2" type="ORF">HMPREF9134_01374</name>
</gene>
<keyword evidence="1" id="KW-0812">Transmembrane</keyword>
<dbReference type="STRING" id="1127696.HMPREF9134_01374"/>
<dbReference type="RefSeq" id="WP_005467459.1">
    <property type="nucleotide sequence ID" value="NZ_KB291032.1"/>
</dbReference>